<feature type="non-terminal residue" evidence="1">
    <location>
        <position position="1"/>
    </location>
</feature>
<organism evidence="1 2">
    <name type="scientific">Trifolium medium</name>
    <dbReference type="NCBI Taxonomy" id="97028"/>
    <lineage>
        <taxon>Eukaryota</taxon>
        <taxon>Viridiplantae</taxon>
        <taxon>Streptophyta</taxon>
        <taxon>Embryophyta</taxon>
        <taxon>Tracheophyta</taxon>
        <taxon>Spermatophyta</taxon>
        <taxon>Magnoliopsida</taxon>
        <taxon>eudicotyledons</taxon>
        <taxon>Gunneridae</taxon>
        <taxon>Pentapetalae</taxon>
        <taxon>rosids</taxon>
        <taxon>fabids</taxon>
        <taxon>Fabales</taxon>
        <taxon>Fabaceae</taxon>
        <taxon>Papilionoideae</taxon>
        <taxon>50 kb inversion clade</taxon>
        <taxon>NPAAA clade</taxon>
        <taxon>Hologalegina</taxon>
        <taxon>IRL clade</taxon>
        <taxon>Trifolieae</taxon>
        <taxon>Trifolium</taxon>
    </lineage>
</organism>
<protein>
    <submittedName>
        <fullName evidence="1">Uncharacterized protein</fullName>
    </submittedName>
</protein>
<reference evidence="1 2" key="1">
    <citation type="journal article" date="2018" name="Front. Plant Sci.">
        <title>Red Clover (Trifolium pratense) and Zigzag Clover (T. medium) - A Picture of Genomic Similarities and Differences.</title>
        <authorList>
            <person name="Dluhosova J."/>
            <person name="Istvanek J."/>
            <person name="Nedelnik J."/>
            <person name="Repkova J."/>
        </authorList>
    </citation>
    <scope>NUCLEOTIDE SEQUENCE [LARGE SCALE GENOMIC DNA]</scope>
    <source>
        <strain evidence="2">cv. 10/8</strain>
        <tissue evidence="1">Leaf</tissue>
    </source>
</reference>
<evidence type="ECO:0000313" key="1">
    <source>
        <dbReference type="EMBL" id="MCI71388.1"/>
    </source>
</evidence>
<proteinExistence type="predicted"/>
<comment type="caution">
    <text evidence="1">The sequence shown here is derived from an EMBL/GenBank/DDBJ whole genome shotgun (WGS) entry which is preliminary data.</text>
</comment>
<sequence>VENDSGGVEMRWWC</sequence>
<dbReference type="EMBL" id="LXQA010795390">
    <property type="protein sequence ID" value="MCI71388.1"/>
    <property type="molecule type" value="Genomic_DNA"/>
</dbReference>
<name>A0A392UEE3_9FABA</name>
<keyword evidence="2" id="KW-1185">Reference proteome</keyword>
<accession>A0A392UEE3</accession>
<dbReference type="Proteomes" id="UP000265520">
    <property type="component" value="Unassembled WGS sequence"/>
</dbReference>
<evidence type="ECO:0000313" key="2">
    <source>
        <dbReference type="Proteomes" id="UP000265520"/>
    </source>
</evidence>